<accession>A0A2I0L1J0</accession>
<evidence type="ECO:0000313" key="3">
    <source>
        <dbReference type="Proteomes" id="UP000233551"/>
    </source>
</evidence>
<dbReference type="Proteomes" id="UP000233551">
    <property type="component" value="Unassembled WGS sequence"/>
</dbReference>
<name>A0A2I0L1J0_PUNGR</name>
<dbReference type="EMBL" id="PGOL01000196">
    <property type="protein sequence ID" value="PKI74575.1"/>
    <property type="molecule type" value="Genomic_DNA"/>
</dbReference>
<comment type="caution">
    <text evidence="2">The sequence shown here is derived from an EMBL/GenBank/DDBJ whole genome shotgun (WGS) entry which is preliminary data.</text>
</comment>
<protein>
    <submittedName>
        <fullName evidence="2">Uncharacterized protein</fullName>
    </submittedName>
</protein>
<feature type="region of interest" description="Disordered" evidence="1">
    <location>
        <begin position="1"/>
        <end position="25"/>
    </location>
</feature>
<dbReference type="AlphaFoldDB" id="A0A2I0L1J0"/>
<organism evidence="2 3">
    <name type="scientific">Punica granatum</name>
    <name type="common">Pomegranate</name>
    <dbReference type="NCBI Taxonomy" id="22663"/>
    <lineage>
        <taxon>Eukaryota</taxon>
        <taxon>Viridiplantae</taxon>
        <taxon>Streptophyta</taxon>
        <taxon>Embryophyta</taxon>
        <taxon>Tracheophyta</taxon>
        <taxon>Spermatophyta</taxon>
        <taxon>Magnoliopsida</taxon>
        <taxon>eudicotyledons</taxon>
        <taxon>Gunneridae</taxon>
        <taxon>Pentapetalae</taxon>
        <taxon>rosids</taxon>
        <taxon>malvids</taxon>
        <taxon>Myrtales</taxon>
        <taxon>Lythraceae</taxon>
        <taxon>Punica</taxon>
    </lineage>
</organism>
<evidence type="ECO:0000256" key="1">
    <source>
        <dbReference type="SAM" id="MobiDB-lite"/>
    </source>
</evidence>
<feature type="compositionally biased region" description="Low complexity" evidence="1">
    <location>
        <begin position="1"/>
        <end position="19"/>
    </location>
</feature>
<proteinExistence type="predicted"/>
<reference evidence="2 3" key="1">
    <citation type="submission" date="2017-11" db="EMBL/GenBank/DDBJ databases">
        <title>De-novo sequencing of pomegranate (Punica granatum L.) genome.</title>
        <authorList>
            <person name="Akparov Z."/>
            <person name="Amiraslanov A."/>
            <person name="Hajiyeva S."/>
            <person name="Abbasov M."/>
            <person name="Kaur K."/>
            <person name="Hamwieh A."/>
            <person name="Solovyev V."/>
            <person name="Salamov A."/>
            <person name="Braich B."/>
            <person name="Kosarev P."/>
            <person name="Mahmoud A."/>
            <person name="Hajiyev E."/>
            <person name="Babayeva S."/>
            <person name="Izzatullayeva V."/>
            <person name="Mammadov A."/>
            <person name="Mammadov A."/>
            <person name="Sharifova S."/>
            <person name="Ojaghi J."/>
            <person name="Eynullazada K."/>
            <person name="Bayramov B."/>
            <person name="Abdulazimova A."/>
            <person name="Shahmuradov I."/>
        </authorList>
    </citation>
    <scope>NUCLEOTIDE SEQUENCE [LARGE SCALE GENOMIC DNA]</scope>
    <source>
        <strain evidence="3">cv. AG2017</strain>
        <tissue evidence="2">Leaf</tissue>
    </source>
</reference>
<sequence length="86" mass="9434">MLSAIRLSSSTSPPTSNPTRLPPDPSCRFLQISNPLLCSSSYDHRFRPQIVALRAVSRDGWSVKQLNNSPMLIELQNPLSRAASVG</sequence>
<evidence type="ECO:0000313" key="2">
    <source>
        <dbReference type="EMBL" id="PKI74575.1"/>
    </source>
</evidence>
<gene>
    <name evidence="2" type="ORF">CRG98_004902</name>
</gene>
<keyword evidence="3" id="KW-1185">Reference proteome</keyword>